<dbReference type="InterPro" id="IPR036397">
    <property type="entry name" value="RNaseH_sf"/>
</dbReference>
<evidence type="ECO:0008006" key="3">
    <source>
        <dbReference type="Google" id="ProtNLM"/>
    </source>
</evidence>
<dbReference type="Gene3D" id="3.30.420.10">
    <property type="entry name" value="Ribonuclease H-like superfamily/Ribonuclease H"/>
    <property type="match status" value="1"/>
</dbReference>
<dbReference type="EMBL" id="ACPB03017279">
    <property type="status" value="NOT_ANNOTATED_CDS"/>
    <property type="molecule type" value="Genomic_DNA"/>
</dbReference>
<evidence type="ECO:0000313" key="2">
    <source>
        <dbReference type="Proteomes" id="UP000015103"/>
    </source>
</evidence>
<dbReference type="AlphaFoldDB" id="T1HD28"/>
<sequence length="105" mass="12199">MSEMFPSPAGLLEEDLMKVNLEPGPPARGPLLTTVHKMTRLQFAREHVNWTLDNWKRVLFTDEVRVGQNPPDGLSYKWLIFSANNILKVQNLYKLEIIKKIRVVR</sequence>
<dbReference type="GO" id="GO:0003676">
    <property type="term" value="F:nucleic acid binding"/>
    <property type="evidence" value="ECO:0007669"/>
    <property type="project" value="InterPro"/>
</dbReference>
<accession>T1HD28</accession>
<name>T1HD28_RHOPR</name>
<reference evidence="1" key="1">
    <citation type="submission" date="2015-05" db="UniProtKB">
        <authorList>
            <consortium name="EnsemblMetazoa"/>
        </authorList>
    </citation>
    <scope>IDENTIFICATION</scope>
</reference>
<organism evidence="1 2">
    <name type="scientific">Rhodnius prolixus</name>
    <name type="common">Triatomid bug</name>
    <dbReference type="NCBI Taxonomy" id="13249"/>
    <lineage>
        <taxon>Eukaryota</taxon>
        <taxon>Metazoa</taxon>
        <taxon>Ecdysozoa</taxon>
        <taxon>Arthropoda</taxon>
        <taxon>Hexapoda</taxon>
        <taxon>Insecta</taxon>
        <taxon>Pterygota</taxon>
        <taxon>Neoptera</taxon>
        <taxon>Paraneoptera</taxon>
        <taxon>Hemiptera</taxon>
        <taxon>Heteroptera</taxon>
        <taxon>Panheteroptera</taxon>
        <taxon>Cimicomorpha</taxon>
        <taxon>Reduviidae</taxon>
        <taxon>Triatominae</taxon>
        <taxon>Rhodnius</taxon>
    </lineage>
</organism>
<evidence type="ECO:0000313" key="1">
    <source>
        <dbReference type="EnsemblMetazoa" id="RPRC001943-PA"/>
    </source>
</evidence>
<proteinExistence type="predicted"/>
<protein>
    <recommendedName>
        <fullName evidence="3">Transposase Tc1-like domain-containing protein</fullName>
    </recommendedName>
</protein>
<dbReference type="Proteomes" id="UP000015103">
    <property type="component" value="Unassembled WGS sequence"/>
</dbReference>
<dbReference type="EnsemblMetazoa" id="RPRC001943-RA">
    <property type="protein sequence ID" value="RPRC001943-PA"/>
    <property type="gene ID" value="RPRC001943"/>
</dbReference>
<dbReference type="InParanoid" id="T1HD28"/>
<dbReference type="HOGENOM" id="CLU_2239921_0_0_1"/>
<dbReference type="VEuPathDB" id="VectorBase:RPRC001943"/>
<keyword evidence="2" id="KW-1185">Reference proteome</keyword>